<sequence length="206" mass="23375">MDHNNDTPFLGTPDGDEVDVPNHEDPQMTLDERILTSLILVETELTRLRGLDWPLNELEFRIWHTIHASLWELEWHNAIAEPGSSTFLSSTLEHVRQLRSQIIELFLGFGNEAPVPEDEPQGEAATAVQNLGPRPYVVGESDNVRCAVCMEDWDEGCQVVELKCFKSHILHVTCAEQSFEFSMRCPYCRAEVTVTNEEHEEEPSGS</sequence>
<dbReference type="SUPFAM" id="SSF57850">
    <property type="entry name" value="RING/U-box"/>
    <property type="match status" value="1"/>
</dbReference>
<protein>
    <recommendedName>
        <fullName evidence="2">RING-type domain-containing protein</fullName>
    </recommendedName>
</protein>
<dbReference type="InterPro" id="IPR001841">
    <property type="entry name" value="Znf_RING"/>
</dbReference>
<evidence type="ECO:0000256" key="1">
    <source>
        <dbReference type="PROSITE-ProRule" id="PRU00175"/>
    </source>
</evidence>
<reference evidence="3" key="1">
    <citation type="submission" date="2013-11" db="EMBL/GenBank/DDBJ databases">
        <title>Genome sequence of the fusiform rust pathogen reveals effectors for host alternation and coevolution with pine.</title>
        <authorList>
            <consortium name="DOE Joint Genome Institute"/>
            <person name="Smith K."/>
            <person name="Pendleton A."/>
            <person name="Kubisiak T."/>
            <person name="Anderson C."/>
            <person name="Salamov A."/>
            <person name="Aerts A."/>
            <person name="Riley R."/>
            <person name="Clum A."/>
            <person name="Lindquist E."/>
            <person name="Ence D."/>
            <person name="Campbell M."/>
            <person name="Kronenberg Z."/>
            <person name="Feau N."/>
            <person name="Dhillon B."/>
            <person name="Hamelin R."/>
            <person name="Burleigh J."/>
            <person name="Smith J."/>
            <person name="Yandell M."/>
            <person name="Nelson C."/>
            <person name="Grigoriev I."/>
            <person name="Davis J."/>
        </authorList>
    </citation>
    <scope>NUCLEOTIDE SEQUENCE</scope>
    <source>
        <strain evidence="3">G11</strain>
    </source>
</reference>
<evidence type="ECO:0000313" key="4">
    <source>
        <dbReference type="Proteomes" id="UP000886653"/>
    </source>
</evidence>
<dbReference type="EMBL" id="MU167296">
    <property type="protein sequence ID" value="KAG0144409.1"/>
    <property type="molecule type" value="Genomic_DNA"/>
</dbReference>
<name>A0A9P6NHW1_9BASI</name>
<dbReference type="GO" id="GO:0008270">
    <property type="term" value="F:zinc ion binding"/>
    <property type="evidence" value="ECO:0007669"/>
    <property type="project" value="UniProtKB-KW"/>
</dbReference>
<keyword evidence="1" id="KW-0862">Zinc</keyword>
<comment type="caution">
    <text evidence="3">The sequence shown here is derived from an EMBL/GenBank/DDBJ whole genome shotgun (WGS) entry which is preliminary data.</text>
</comment>
<dbReference type="Proteomes" id="UP000886653">
    <property type="component" value="Unassembled WGS sequence"/>
</dbReference>
<evidence type="ECO:0000259" key="2">
    <source>
        <dbReference type="PROSITE" id="PS50089"/>
    </source>
</evidence>
<dbReference type="Pfam" id="PF13639">
    <property type="entry name" value="zf-RING_2"/>
    <property type="match status" value="1"/>
</dbReference>
<keyword evidence="1" id="KW-0479">Metal-binding</keyword>
<gene>
    <name evidence="3" type="ORF">CROQUDRAFT_95111</name>
</gene>
<proteinExistence type="predicted"/>
<evidence type="ECO:0000313" key="3">
    <source>
        <dbReference type="EMBL" id="KAG0144409.1"/>
    </source>
</evidence>
<organism evidence="3 4">
    <name type="scientific">Cronartium quercuum f. sp. fusiforme G11</name>
    <dbReference type="NCBI Taxonomy" id="708437"/>
    <lineage>
        <taxon>Eukaryota</taxon>
        <taxon>Fungi</taxon>
        <taxon>Dikarya</taxon>
        <taxon>Basidiomycota</taxon>
        <taxon>Pucciniomycotina</taxon>
        <taxon>Pucciniomycetes</taxon>
        <taxon>Pucciniales</taxon>
        <taxon>Coleosporiaceae</taxon>
        <taxon>Cronartium</taxon>
    </lineage>
</organism>
<dbReference type="OrthoDB" id="21204at2759"/>
<dbReference type="PROSITE" id="PS50089">
    <property type="entry name" value="ZF_RING_2"/>
    <property type="match status" value="1"/>
</dbReference>
<keyword evidence="4" id="KW-1185">Reference proteome</keyword>
<feature type="domain" description="RING-type" evidence="2">
    <location>
        <begin position="146"/>
        <end position="189"/>
    </location>
</feature>
<dbReference type="Gene3D" id="3.30.40.10">
    <property type="entry name" value="Zinc/RING finger domain, C3HC4 (zinc finger)"/>
    <property type="match status" value="1"/>
</dbReference>
<accession>A0A9P6NHW1</accession>
<keyword evidence="1" id="KW-0863">Zinc-finger</keyword>
<dbReference type="InterPro" id="IPR013083">
    <property type="entry name" value="Znf_RING/FYVE/PHD"/>
</dbReference>
<dbReference type="AlphaFoldDB" id="A0A9P6NHW1"/>